<accession>A0A381VYS1</accession>
<organism evidence="1">
    <name type="scientific">marine metagenome</name>
    <dbReference type="NCBI Taxonomy" id="408172"/>
    <lineage>
        <taxon>unclassified sequences</taxon>
        <taxon>metagenomes</taxon>
        <taxon>ecological metagenomes</taxon>
    </lineage>
</organism>
<feature type="non-terminal residue" evidence="1">
    <location>
        <position position="164"/>
    </location>
</feature>
<sequence>MIRLGSTLLIIMILNGCASHPRVATKRMEVGEVEYGYAFSIENIFPYLWYRKGISDRSDIGLRVGLPIYGSGLDYSRLLYEKENKWDMLNIGWSLNPNSNYDVTYYKFKHGKNKKNQQNPSSTWMGIRFMYIPNGISDKTSSRIGLLFGRNSGKKISFELGYYH</sequence>
<dbReference type="AlphaFoldDB" id="A0A381VYS1"/>
<reference evidence="1" key="1">
    <citation type="submission" date="2018-05" db="EMBL/GenBank/DDBJ databases">
        <authorList>
            <person name="Lanie J.A."/>
            <person name="Ng W.-L."/>
            <person name="Kazmierczak K.M."/>
            <person name="Andrzejewski T.M."/>
            <person name="Davidsen T.M."/>
            <person name="Wayne K.J."/>
            <person name="Tettelin H."/>
            <person name="Glass J.I."/>
            <person name="Rusch D."/>
            <person name="Podicherti R."/>
            <person name="Tsui H.-C.T."/>
            <person name="Winkler M.E."/>
        </authorList>
    </citation>
    <scope>NUCLEOTIDE SEQUENCE</scope>
</reference>
<gene>
    <name evidence="1" type="ORF">METZ01_LOCUS98206</name>
</gene>
<name>A0A381VYS1_9ZZZZ</name>
<dbReference type="EMBL" id="UINC01010173">
    <property type="protein sequence ID" value="SVA45352.1"/>
    <property type="molecule type" value="Genomic_DNA"/>
</dbReference>
<evidence type="ECO:0000313" key="1">
    <source>
        <dbReference type="EMBL" id="SVA45352.1"/>
    </source>
</evidence>
<feature type="non-terminal residue" evidence="1">
    <location>
        <position position="1"/>
    </location>
</feature>
<proteinExistence type="predicted"/>
<protein>
    <submittedName>
        <fullName evidence="1">Uncharacterized protein</fullName>
    </submittedName>
</protein>